<feature type="signal peptide" evidence="1">
    <location>
        <begin position="1"/>
        <end position="20"/>
    </location>
</feature>
<proteinExistence type="predicted"/>
<evidence type="ECO:0000313" key="3">
    <source>
        <dbReference type="Proteomes" id="UP000315525"/>
    </source>
</evidence>
<organism evidence="2 3">
    <name type="scientific">candidate division TA06 bacterium</name>
    <dbReference type="NCBI Taxonomy" id="2250710"/>
    <lineage>
        <taxon>Bacteria</taxon>
        <taxon>Bacteria division TA06</taxon>
    </lineage>
</organism>
<dbReference type="EMBL" id="SOJN01000147">
    <property type="protein sequence ID" value="TET43801.1"/>
    <property type="molecule type" value="Genomic_DNA"/>
</dbReference>
<feature type="chain" id="PRO_5022198349" description="Outer membrane protein beta-barrel domain-containing protein" evidence="1">
    <location>
        <begin position="21"/>
        <end position="200"/>
    </location>
</feature>
<gene>
    <name evidence="2" type="ORF">E3J62_12205</name>
</gene>
<reference evidence="2 3" key="1">
    <citation type="submission" date="2019-03" db="EMBL/GenBank/DDBJ databases">
        <title>Metabolic potential of uncultured bacteria and archaea associated with petroleum seepage in deep-sea sediments.</title>
        <authorList>
            <person name="Dong X."/>
            <person name="Hubert C."/>
        </authorList>
    </citation>
    <scope>NUCLEOTIDE SEQUENCE [LARGE SCALE GENOMIC DNA]</scope>
    <source>
        <strain evidence="2">E44_bin18</strain>
    </source>
</reference>
<dbReference type="Proteomes" id="UP000315525">
    <property type="component" value="Unassembled WGS sequence"/>
</dbReference>
<evidence type="ECO:0000313" key="2">
    <source>
        <dbReference type="EMBL" id="TET43801.1"/>
    </source>
</evidence>
<comment type="caution">
    <text evidence="2">The sequence shown here is derived from an EMBL/GenBank/DDBJ whole genome shotgun (WGS) entry which is preliminary data.</text>
</comment>
<evidence type="ECO:0000256" key="1">
    <source>
        <dbReference type="SAM" id="SignalP"/>
    </source>
</evidence>
<accession>A0A523UNC6</accession>
<name>A0A523UNC6_UNCT6</name>
<protein>
    <recommendedName>
        <fullName evidence="4">Outer membrane protein beta-barrel domain-containing protein</fullName>
    </recommendedName>
</protein>
<sequence length="200" mass="21703">MRRLMLVVLVVLLAANVSFAQSVGIFHRARTTNPGDVYGGGYVILSGDDGFSLMGQGRMGVVEDFEAGGRLVFTRIHESNVLTLGGDAQYMFYRSTKEVPTNISGIGGLDIAFGDEYTAFTITLGGLVDGRLKLQRGRNVYPYGGLLIVFTNWTSHGHSDSETDIVLTGGVIYEISKGLRLVGEIRIQDEFSIGVGLNFR</sequence>
<keyword evidence="1" id="KW-0732">Signal</keyword>
<dbReference type="AlphaFoldDB" id="A0A523UNC6"/>
<evidence type="ECO:0008006" key="4">
    <source>
        <dbReference type="Google" id="ProtNLM"/>
    </source>
</evidence>